<dbReference type="InterPro" id="IPR028889">
    <property type="entry name" value="USP"/>
</dbReference>
<dbReference type="Pfam" id="PF00443">
    <property type="entry name" value="UCH"/>
    <property type="match status" value="1"/>
</dbReference>
<feature type="region of interest" description="Disordered" evidence="1">
    <location>
        <begin position="459"/>
        <end position="489"/>
    </location>
</feature>
<dbReference type="InterPro" id="IPR050164">
    <property type="entry name" value="Peptidase_C19"/>
</dbReference>
<accession>A0A3P6HR87</accession>
<dbReference type="SUPFAM" id="SSF54001">
    <property type="entry name" value="Cysteine proteinases"/>
    <property type="match status" value="1"/>
</dbReference>
<feature type="region of interest" description="Disordered" evidence="1">
    <location>
        <begin position="344"/>
        <end position="440"/>
    </location>
</feature>
<reference evidence="3 4" key="1">
    <citation type="submission" date="2018-10" db="EMBL/GenBank/DDBJ databases">
        <authorList>
            <consortium name="Pathogen Informatics"/>
        </authorList>
    </citation>
    <scope>NUCLEOTIDE SEQUENCE [LARGE SCALE GENOMIC DNA]</scope>
</reference>
<dbReference type="CDD" id="cd02257">
    <property type="entry name" value="Peptidase_C19"/>
    <property type="match status" value="1"/>
</dbReference>
<dbReference type="AlphaFoldDB" id="A0A3P6HR87"/>
<feature type="compositionally biased region" description="Polar residues" evidence="1">
    <location>
        <begin position="419"/>
        <end position="439"/>
    </location>
</feature>
<dbReference type="InterPro" id="IPR038765">
    <property type="entry name" value="Papain-like_cys_pep_sf"/>
</dbReference>
<feature type="compositionally biased region" description="Polar residues" evidence="1">
    <location>
        <begin position="471"/>
        <end position="483"/>
    </location>
</feature>
<evidence type="ECO:0000313" key="3">
    <source>
        <dbReference type="EMBL" id="VDD81258.1"/>
    </source>
</evidence>
<dbReference type="InterPro" id="IPR018200">
    <property type="entry name" value="USP_CS"/>
</dbReference>
<dbReference type="GO" id="GO:0005829">
    <property type="term" value="C:cytosol"/>
    <property type="evidence" value="ECO:0007669"/>
    <property type="project" value="TreeGrafter"/>
</dbReference>
<name>A0A3P6HR87_MESCO</name>
<dbReference type="GO" id="GO:0005634">
    <property type="term" value="C:nucleus"/>
    <property type="evidence" value="ECO:0007669"/>
    <property type="project" value="TreeGrafter"/>
</dbReference>
<feature type="compositionally biased region" description="Polar residues" evidence="1">
    <location>
        <begin position="372"/>
        <end position="383"/>
    </location>
</feature>
<dbReference type="EMBL" id="UXSR01005344">
    <property type="protein sequence ID" value="VDD81258.1"/>
    <property type="molecule type" value="Genomic_DNA"/>
</dbReference>
<dbReference type="PANTHER" id="PTHR24006:SF702">
    <property type="entry name" value="UBIQUITIN CARBOXYL-TERMINAL HYDROLASE 47"/>
    <property type="match status" value="1"/>
</dbReference>
<feature type="compositionally biased region" description="Polar residues" evidence="1">
    <location>
        <begin position="143"/>
        <end position="160"/>
    </location>
</feature>
<gene>
    <name evidence="3" type="ORF">MCOS_LOCUS7261</name>
</gene>
<evidence type="ECO:0000313" key="4">
    <source>
        <dbReference type="Proteomes" id="UP000267029"/>
    </source>
</evidence>
<feature type="compositionally biased region" description="Polar residues" evidence="1">
    <location>
        <begin position="170"/>
        <end position="185"/>
    </location>
</feature>
<feature type="domain" description="USP" evidence="2">
    <location>
        <begin position="1"/>
        <end position="192"/>
    </location>
</feature>
<evidence type="ECO:0000259" key="2">
    <source>
        <dbReference type="PROSITE" id="PS50235"/>
    </source>
</evidence>
<dbReference type="GO" id="GO:0004843">
    <property type="term" value="F:cysteine-type deubiquitinase activity"/>
    <property type="evidence" value="ECO:0007669"/>
    <property type="project" value="InterPro"/>
</dbReference>
<dbReference type="OrthoDB" id="289038at2759"/>
<dbReference type="GO" id="GO:0016579">
    <property type="term" value="P:protein deubiquitination"/>
    <property type="evidence" value="ECO:0007669"/>
    <property type="project" value="InterPro"/>
</dbReference>
<protein>
    <recommendedName>
        <fullName evidence="2">USP domain-containing protein</fullName>
    </recommendedName>
</protein>
<feature type="region of interest" description="Disordered" evidence="1">
    <location>
        <begin position="231"/>
        <end position="266"/>
    </location>
</feature>
<feature type="region of interest" description="Disordered" evidence="1">
    <location>
        <begin position="524"/>
        <end position="544"/>
    </location>
</feature>
<dbReference type="Proteomes" id="UP000267029">
    <property type="component" value="Unassembled WGS sequence"/>
</dbReference>
<proteinExistence type="predicted"/>
<dbReference type="STRING" id="53468.A0A3P6HR87"/>
<sequence>MVHQDIQELNRLLFEQLENNLKDTSEKSLISDLYRGVLRTWTSKFTELPPILTLSLSRFYYDAKTMESCKLDKMCSFPILLDMTNYVAGKMTLPVTYDLFSIVIHVGAAACGGHYHAFIKDPYGYIGGSVPPDFMPKEPTSDPKPQSSHVTDPIQTNTNHPFMCYRDSSETTTAQRVRAQSQQRYFQPCPRRSESDQDPTRAPLVNNVTSVSAVKFGRIPRVSLLGKALRAPGAGSHNFPHSKDANSTTSGVSSSSEEAKSLTQSKVAIGSKNLPVDLRGRSNLRENLTARNLRTELLATKPKWRTYSQFVNSMRRGLASCQQSQTRSASTYRSNCNTTSNSQLVFSSRTSNRSREPSSLAGGTHVYRRKPSTPTSVTHSDSTIDIDVSDKSDWTSGPHKAREAFTTSRNNDDSKVSKRQSSVGPSNTQSQRTPRSSSGFAEAWQSRLFGQYHKPHILSSSGLHESRSSSKTPTRASLKSSPSVCLEGDNDASTVPLASTKDSVILNRHQKRVDRIEAPSTYTSEGSLTTHVGNRISPKGTQETDSVQVPCSALRITRGGETPVIYGKWFDFNDDVVTEVSCESFKRVFQGLECAYMLFYKRTGQSIS</sequence>
<keyword evidence="4" id="KW-1185">Reference proteome</keyword>
<dbReference type="Gene3D" id="3.90.70.10">
    <property type="entry name" value="Cysteine proteinases"/>
    <property type="match status" value="2"/>
</dbReference>
<dbReference type="PROSITE" id="PS00973">
    <property type="entry name" value="USP_2"/>
    <property type="match status" value="1"/>
</dbReference>
<dbReference type="InterPro" id="IPR001394">
    <property type="entry name" value="Peptidase_C19_UCH"/>
</dbReference>
<evidence type="ECO:0000256" key="1">
    <source>
        <dbReference type="SAM" id="MobiDB-lite"/>
    </source>
</evidence>
<dbReference type="PROSITE" id="PS50235">
    <property type="entry name" value="USP_3"/>
    <property type="match status" value="1"/>
</dbReference>
<feature type="region of interest" description="Disordered" evidence="1">
    <location>
        <begin position="134"/>
        <end position="204"/>
    </location>
</feature>
<organism evidence="3 4">
    <name type="scientific">Mesocestoides corti</name>
    <name type="common">Flatworm</name>
    <dbReference type="NCBI Taxonomy" id="53468"/>
    <lineage>
        <taxon>Eukaryota</taxon>
        <taxon>Metazoa</taxon>
        <taxon>Spiralia</taxon>
        <taxon>Lophotrochozoa</taxon>
        <taxon>Platyhelminthes</taxon>
        <taxon>Cestoda</taxon>
        <taxon>Eucestoda</taxon>
        <taxon>Cyclophyllidea</taxon>
        <taxon>Mesocestoididae</taxon>
        <taxon>Mesocestoides</taxon>
    </lineage>
</organism>
<dbReference type="PANTHER" id="PTHR24006">
    <property type="entry name" value="UBIQUITIN CARBOXYL-TERMINAL HYDROLASE"/>
    <property type="match status" value="1"/>
</dbReference>
<feature type="compositionally biased region" description="Low complexity" evidence="1">
    <location>
        <begin position="247"/>
        <end position="265"/>
    </location>
</feature>